<comment type="caution">
    <text evidence="1">The sequence shown here is derived from an EMBL/GenBank/DDBJ whole genome shotgun (WGS) entry which is preliminary data.</text>
</comment>
<protein>
    <submittedName>
        <fullName evidence="1">Uncharacterized protein</fullName>
    </submittedName>
</protein>
<reference evidence="1 2" key="3">
    <citation type="submission" date="2019-11" db="EMBL/GenBank/DDBJ databases">
        <title>A de novo genome assembly of a pear dwarfing rootstock.</title>
        <authorList>
            <person name="Wang F."/>
            <person name="Wang J."/>
            <person name="Li S."/>
            <person name="Zhang Y."/>
            <person name="Fang M."/>
            <person name="Ma L."/>
            <person name="Zhao Y."/>
            <person name="Jiang S."/>
        </authorList>
    </citation>
    <scope>NUCLEOTIDE SEQUENCE [LARGE SCALE GENOMIC DNA]</scope>
    <source>
        <strain evidence="1">S2</strain>
        <tissue evidence="1">Leaf</tissue>
    </source>
</reference>
<dbReference type="EMBL" id="SMOL01000559">
    <property type="protein sequence ID" value="KAB2606836.1"/>
    <property type="molecule type" value="Genomic_DNA"/>
</dbReference>
<organism evidence="1 2">
    <name type="scientific">Pyrus ussuriensis x Pyrus communis</name>
    <dbReference type="NCBI Taxonomy" id="2448454"/>
    <lineage>
        <taxon>Eukaryota</taxon>
        <taxon>Viridiplantae</taxon>
        <taxon>Streptophyta</taxon>
        <taxon>Embryophyta</taxon>
        <taxon>Tracheophyta</taxon>
        <taxon>Spermatophyta</taxon>
        <taxon>Magnoliopsida</taxon>
        <taxon>eudicotyledons</taxon>
        <taxon>Gunneridae</taxon>
        <taxon>Pentapetalae</taxon>
        <taxon>rosids</taxon>
        <taxon>fabids</taxon>
        <taxon>Rosales</taxon>
        <taxon>Rosaceae</taxon>
        <taxon>Amygdaloideae</taxon>
        <taxon>Maleae</taxon>
        <taxon>Pyrus</taxon>
    </lineage>
</organism>
<keyword evidence="2" id="KW-1185">Reference proteome</keyword>
<evidence type="ECO:0000313" key="1">
    <source>
        <dbReference type="EMBL" id="KAB2606836.1"/>
    </source>
</evidence>
<name>A0A5N5FUL8_9ROSA</name>
<dbReference type="Proteomes" id="UP000327157">
    <property type="component" value="Chromosome 11"/>
</dbReference>
<reference evidence="2" key="2">
    <citation type="submission" date="2019-10" db="EMBL/GenBank/DDBJ databases">
        <title>A de novo genome assembly of a pear dwarfing rootstock.</title>
        <authorList>
            <person name="Wang F."/>
            <person name="Wang J."/>
            <person name="Li S."/>
            <person name="Zhang Y."/>
            <person name="Fang M."/>
            <person name="Ma L."/>
            <person name="Zhao Y."/>
            <person name="Jiang S."/>
        </authorList>
    </citation>
    <scope>NUCLEOTIDE SEQUENCE [LARGE SCALE GENOMIC DNA]</scope>
</reference>
<evidence type="ECO:0000313" key="2">
    <source>
        <dbReference type="Proteomes" id="UP000327157"/>
    </source>
</evidence>
<proteinExistence type="predicted"/>
<dbReference type="AlphaFoldDB" id="A0A5N5FUL8"/>
<accession>A0A5N5FUL8</accession>
<sequence length="56" mass="6418">MTIQRSITRARKSHKQNWVYSRCGASVAAWKLADEELTCGPRVIASEEIEQKDLQQ</sequence>
<gene>
    <name evidence="1" type="ORF">D8674_006553</name>
</gene>
<reference evidence="1 2" key="1">
    <citation type="submission" date="2019-09" db="EMBL/GenBank/DDBJ databases">
        <authorList>
            <person name="Ou C."/>
        </authorList>
    </citation>
    <scope>NUCLEOTIDE SEQUENCE [LARGE SCALE GENOMIC DNA]</scope>
    <source>
        <strain evidence="1">S2</strain>
        <tissue evidence="1">Leaf</tissue>
    </source>
</reference>